<proteinExistence type="predicted"/>
<reference evidence="2" key="1">
    <citation type="journal article" date="2022" name="Int. J. Mol. Sci.">
        <title>Draft Genome of Tanacetum Coccineum: Genomic Comparison of Closely Related Tanacetum-Family Plants.</title>
        <authorList>
            <person name="Yamashiro T."/>
            <person name="Shiraishi A."/>
            <person name="Nakayama K."/>
            <person name="Satake H."/>
        </authorList>
    </citation>
    <scope>NUCLEOTIDE SEQUENCE</scope>
</reference>
<dbReference type="PANTHER" id="PTHR46936:SF1">
    <property type="entry name" value="ARABINOSYLTRANSFERASE XEG113"/>
    <property type="match status" value="1"/>
</dbReference>
<reference evidence="2" key="2">
    <citation type="submission" date="2022-01" db="EMBL/GenBank/DDBJ databases">
        <authorList>
            <person name="Yamashiro T."/>
            <person name="Shiraishi A."/>
            <person name="Satake H."/>
            <person name="Nakayama K."/>
        </authorList>
    </citation>
    <scope>NUCLEOTIDE SEQUENCE</scope>
</reference>
<feature type="region of interest" description="Disordered" evidence="1">
    <location>
        <begin position="403"/>
        <end position="454"/>
    </location>
</feature>
<evidence type="ECO:0000313" key="3">
    <source>
        <dbReference type="Proteomes" id="UP001151760"/>
    </source>
</evidence>
<feature type="compositionally biased region" description="Polar residues" evidence="1">
    <location>
        <begin position="403"/>
        <end position="412"/>
    </location>
</feature>
<accession>A0ABQ4Y588</accession>
<sequence length="549" mass="61437">MGGRLSAPDRIALSARVVIEKFCGTTRAEVNSDVNSNMVGAVTDQAHDTIHEGVTINDLLNGECSEEEGTYDDTHNVENIEKSMRPTGGGSDSAKDVFAAAVTPPSPSARPSVVFSSKGDSGSPLEKLQSQVFRLLKGLTPPFNCNRLACNCRLWILKEPSRLFESMVVVGLHPSCDIQALKRQYFGRRPEGPGRLRSALSGQHQFRVEPNLEPQEMYQQLRLEAYDVHTTFQYAGTEGKRHRLREAMVFFDQPEYYDSPDEANKDRPCNSIDLKSYIVYSPLWCRLDRLWFPHPGVLLGLMTRQPFICPLDHVFEVQTMLKALPEEEFGPGISIREYSFFDNPLMPTQEMTGGPIFAGPCFSHVLNDQGWSGLFIWFDDKVIGVSSEFGVQEMLNGTTENVQLSRSSSVTERATDEHHFLKGSPSEDRNFRSDVDSADTEEASFSGQEGNEQNDILDWAKTNNHGSVQIICEYNRLCVPARGSTIKFHPLEHLHPLEFHRPDETVLHMAGSTVDLMSCSTSFEFAEAHRALAVEEATGNFMLMWLLAS</sequence>
<comment type="caution">
    <text evidence="2">The sequence shown here is derived from an EMBL/GenBank/DDBJ whole genome shotgun (WGS) entry which is preliminary data.</text>
</comment>
<keyword evidence="3" id="KW-1185">Reference proteome</keyword>
<protein>
    <submittedName>
        <fullName evidence="2">Uncharacterized protein</fullName>
    </submittedName>
</protein>
<dbReference type="InterPro" id="IPR053250">
    <property type="entry name" value="Glycosyltransferase_77"/>
</dbReference>
<gene>
    <name evidence="2" type="ORF">Tco_0705371</name>
</gene>
<dbReference type="Proteomes" id="UP001151760">
    <property type="component" value="Unassembled WGS sequence"/>
</dbReference>
<feature type="compositionally biased region" description="Polar residues" evidence="1">
    <location>
        <begin position="443"/>
        <end position="454"/>
    </location>
</feature>
<name>A0ABQ4Y588_9ASTR</name>
<feature type="compositionally biased region" description="Basic and acidic residues" evidence="1">
    <location>
        <begin position="413"/>
        <end position="435"/>
    </location>
</feature>
<evidence type="ECO:0000313" key="2">
    <source>
        <dbReference type="EMBL" id="GJS72530.1"/>
    </source>
</evidence>
<evidence type="ECO:0000256" key="1">
    <source>
        <dbReference type="SAM" id="MobiDB-lite"/>
    </source>
</evidence>
<organism evidence="2 3">
    <name type="scientific">Tanacetum coccineum</name>
    <dbReference type="NCBI Taxonomy" id="301880"/>
    <lineage>
        <taxon>Eukaryota</taxon>
        <taxon>Viridiplantae</taxon>
        <taxon>Streptophyta</taxon>
        <taxon>Embryophyta</taxon>
        <taxon>Tracheophyta</taxon>
        <taxon>Spermatophyta</taxon>
        <taxon>Magnoliopsida</taxon>
        <taxon>eudicotyledons</taxon>
        <taxon>Gunneridae</taxon>
        <taxon>Pentapetalae</taxon>
        <taxon>asterids</taxon>
        <taxon>campanulids</taxon>
        <taxon>Asterales</taxon>
        <taxon>Asteraceae</taxon>
        <taxon>Asteroideae</taxon>
        <taxon>Anthemideae</taxon>
        <taxon>Anthemidinae</taxon>
        <taxon>Tanacetum</taxon>
    </lineage>
</organism>
<dbReference type="EMBL" id="BQNB010010085">
    <property type="protein sequence ID" value="GJS72530.1"/>
    <property type="molecule type" value="Genomic_DNA"/>
</dbReference>
<dbReference type="PANTHER" id="PTHR46936">
    <property type="entry name" value="ARABINOSYLTRANSFERASE XEG113"/>
    <property type="match status" value="1"/>
</dbReference>